<reference evidence="1 2" key="1">
    <citation type="submission" date="2017-02" db="EMBL/GenBank/DDBJ databases">
        <authorList>
            <person name="Jeong S."/>
        </authorList>
    </citation>
    <scope>NUCLEOTIDE SEQUENCE [LARGE SCALE GENOMIC DNA]</scope>
    <source>
        <strain evidence="1 2">RMAR6-6</strain>
    </source>
</reference>
<dbReference type="Proteomes" id="UP000188174">
    <property type="component" value="Chromosome"/>
</dbReference>
<protein>
    <recommendedName>
        <fullName evidence="3">DUF4089 domain-containing protein</fullName>
    </recommendedName>
</protein>
<proteinExistence type="predicted"/>
<accession>A0ABN4WXB2</accession>
<dbReference type="Pfam" id="PF13318">
    <property type="entry name" value="AtzG-like"/>
    <property type="match status" value="1"/>
</dbReference>
<dbReference type="InterPro" id="IPR025148">
    <property type="entry name" value="AtzG-like"/>
</dbReference>
<sequence length="66" mass="7270">MKESGMADTFEPKAHVAHMEKMLGLTIEEDWRPVVEMHIAAIEKAAEAVLDFPLEGHAEAAPVFVP</sequence>
<dbReference type="EMBL" id="CP019630">
    <property type="protein sequence ID" value="AQQ06319.1"/>
    <property type="molecule type" value="Genomic_DNA"/>
</dbReference>
<gene>
    <name evidence="1" type="ORF">B0E33_24325</name>
</gene>
<evidence type="ECO:0000313" key="1">
    <source>
        <dbReference type="EMBL" id="AQQ06319.1"/>
    </source>
</evidence>
<organism evidence="1 2">
    <name type="scientific">Roseibium algicola</name>
    <dbReference type="NCBI Taxonomy" id="2857014"/>
    <lineage>
        <taxon>Bacteria</taxon>
        <taxon>Pseudomonadati</taxon>
        <taxon>Pseudomonadota</taxon>
        <taxon>Alphaproteobacteria</taxon>
        <taxon>Hyphomicrobiales</taxon>
        <taxon>Stappiaceae</taxon>
        <taxon>Roseibium</taxon>
    </lineage>
</organism>
<name>A0ABN4WXB2_9HYPH</name>
<keyword evidence="2" id="KW-1185">Reference proteome</keyword>
<evidence type="ECO:0008006" key="3">
    <source>
        <dbReference type="Google" id="ProtNLM"/>
    </source>
</evidence>
<evidence type="ECO:0000313" key="2">
    <source>
        <dbReference type="Proteomes" id="UP000188174"/>
    </source>
</evidence>